<dbReference type="InterPro" id="IPR001851">
    <property type="entry name" value="ABC_transp_permease"/>
</dbReference>
<evidence type="ECO:0000313" key="8">
    <source>
        <dbReference type="Proteomes" id="UP001519308"/>
    </source>
</evidence>
<feature type="transmembrane region" description="Helical" evidence="6">
    <location>
        <begin position="262"/>
        <end position="282"/>
    </location>
</feature>
<dbReference type="EMBL" id="JAGGLL010000025">
    <property type="protein sequence ID" value="MBP2023223.1"/>
    <property type="molecule type" value="Genomic_DNA"/>
</dbReference>
<keyword evidence="4 6" id="KW-1133">Transmembrane helix</keyword>
<reference evidence="7 8" key="1">
    <citation type="submission" date="2021-03" db="EMBL/GenBank/DDBJ databases">
        <title>Genomic Encyclopedia of Type Strains, Phase IV (KMG-IV): sequencing the most valuable type-strain genomes for metagenomic binning, comparative biology and taxonomic classification.</title>
        <authorList>
            <person name="Goeker M."/>
        </authorList>
    </citation>
    <scope>NUCLEOTIDE SEQUENCE [LARGE SCALE GENOMIC DNA]</scope>
    <source>
        <strain evidence="7 8">DSM 28650</strain>
    </source>
</reference>
<gene>
    <name evidence="7" type="ORF">J2Z44_003060</name>
</gene>
<keyword evidence="7" id="KW-0813">Transport</keyword>
<dbReference type="PANTHER" id="PTHR32196">
    <property type="entry name" value="ABC TRANSPORTER PERMEASE PROTEIN YPHD-RELATED-RELATED"/>
    <property type="match status" value="1"/>
</dbReference>
<keyword evidence="3 6" id="KW-0812">Transmembrane</keyword>
<feature type="transmembrane region" description="Helical" evidence="6">
    <location>
        <begin position="69"/>
        <end position="90"/>
    </location>
</feature>
<evidence type="ECO:0000256" key="2">
    <source>
        <dbReference type="ARBA" id="ARBA00022475"/>
    </source>
</evidence>
<evidence type="ECO:0000256" key="1">
    <source>
        <dbReference type="ARBA" id="ARBA00004651"/>
    </source>
</evidence>
<feature type="transmembrane region" description="Helical" evidence="6">
    <location>
        <begin position="128"/>
        <end position="147"/>
    </location>
</feature>
<feature type="transmembrane region" description="Helical" evidence="6">
    <location>
        <begin position="12"/>
        <end position="31"/>
    </location>
</feature>
<feature type="transmembrane region" description="Helical" evidence="6">
    <location>
        <begin position="294"/>
        <end position="312"/>
    </location>
</feature>
<keyword evidence="8" id="KW-1185">Reference proteome</keyword>
<organism evidence="7 8">
    <name type="scientific">Clostridium punense</name>
    <dbReference type="NCBI Taxonomy" id="1054297"/>
    <lineage>
        <taxon>Bacteria</taxon>
        <taxon>Bacillati</taxon>
        <taxon>Bacillota</taxon>
        <taxon>Clostridia</taxon>
        <taxon>Eubacteriales</taxon>
        <taxon>Clostridiaceae</taxon>
        <taxon>Clostridium</taxon>
    </lineage>
</organism>
<accession>A0ABS4K612</accession>
<keyword evidence="7" id="KW-0762">Sugar transport</keyword>
<sequence length="348" mass="37108">MEKVREFTNKVGLPRLIIGGFFILLCILAIPMNLNMGTLFSDILVRFGMNGILVLAMVPGILCGIGLNFGLPIGLLAGILGGLISIEMNLTGFKAFFVGTIISIVLSAVLGYLYGLLLNKVKGDEMMIGTYAGFSAVSLMCIGWLLLPFNSEEIKWPIGTGLRTTITLEGRFAKILDNFLSFKIGEVVIPTGLILMFLLCCLVVWFFLKTKTGIMMTAGGNNPKFAQASAINVDRTRIIGTTLSTILGAVGIMVYSQSYGFIQLYQAPMMMGFPAVAAVLIGGASIKNAKISHVIIGTFLFQGLLTVGLPVVNSMLTEGNLSEVIRIIVSNGIIIYALTKAKGGGADA</sequence>
<evidence type="ECO:0000313" key="7">
    <source>
        <dbReference type="EMBL" id="MBP2023223.1"/>
    </source>
</evidence>
<feature type="transmembrane region" description="Helical" evidence="6">
    <location>
        <begin position="238"/>
        <end position="256"/>
    </location>
</feature>
<evidence type="ECO:0000256" key="3">
    <source>
        <dbReference type="ARBA" id="ARBA00022692"/>
    </source>
</evidence>
<dbReference type="PANTHER" id="PTHR32196:SF15">
    <property type="entry name" value="SUGAR ABC TRANSPORTER PERMEASE PROTEIN"/>
    <property type="match status" value="1"/>
</dbReference>
<feature type="transmembrane region" description="Helical" evidence="6">
    <location>
        <begin position="96"/>
        <end position="116"/>
    </location>
</feature>
<evidence type="ECO:0000256" key="4">
    <source>
        <dbReference type="ARBA" id="ARBA00022989"/>
    </source>
</evidence>
<name>A0ABS4K612_9CLOT</name>
<evidence type="ECO:0000256" key="6">
    <source>
        <dbReference type="SAM" id="Phobius"/>
    </source>
</evidence>
<comment type="caution">
    <text evidence="7">The sequence shown here is derived from an EMBL/GenBank/DDBJ whole genome shotgun (WGS) entry which is preliminary data.</text>
</comment>
<evidence type="ECO:0000256" key="5">
    <source>
        <dbReference type="ARBA" id="ARBA00023136"/>
    </source>
</evidence>
<dbReference type="Pfam" id="PF02653">
    <property type="entry name" value="BPD_transp_2"/>
    <property type="match status" value="1"/>
</dbReference>
<keyword evidence="2" id="KW-1003">Cell membrane</keyword>
<comment type="subcellular location">
    <subcellularLocation>
        <location evidence="1">Cell membrane</location>
        <topology evidence="1">Multi-pass membrane protein</topology>
    </subcellularLocation>
</comment>
<dbReference type="RefSeq" id="WP_021285555.1">
    <property type="nucleotide sequence ID" value="NZ_JAGGLL010000025.1"/>
</dbReference>
<keyword evidence="5 6" id="KW-0472">Membrane</keyword>
<feature type="transmembrane region" description="Helical" evidence="6">
    <location>
        <begin position="43"/>
        <end position="62"/>
    </location>
</feature>
<protein>
    <submittedName>
        <fullName evidence="7">Simple sugar transport system permease protein</fullName>
    </submittedName>
</protein>
<feature type="transmembrane region" description="Helical" evidence="6">
    <location>
        <begin position="187"/>
        <end position="208"/>
    </location>
</feature>
<proteinExistence type="predicted"/>
<dbReference type="Proteomes" id="UP001519308">
    <property type="component" value="Unassembled WGS sequence"/>
</dbReference>